<protein>
    <recommendedName>
        <fullName evidence="5">Protein-arginine kinase</fullName>
        <ecNumber evidence="5">2.7.14.1</ecNumber>
    </recommendedName>
</protein>
<feature type="short sequence motif" description="RDXXRA motif of the pArg binding pocket involved in allosteric regulation" evidence="5">
    <location>
        <begin position="328"/>
        <end position="333"/>
    </location>
</feature>
<evidence type="ECO:0000313" key="9">
    <source>
        <dbReference type="EMBL" id="SFN82383.1"/>
    </source>
</evidence>
<dbReference type="SUPFAM" id="SSF55931">
    <property type="entry name" value="Glutamine synthetase/guanido kinase"/>
    <property type="match status" value="1"/>
</dbReference>
<organism evidence="9 10">
    <name type="scientific">Anaerocolumna aminovalerica</name>
    <dbReference type="NCBI Taxonomy" id="1527"/>
    <lineage>
        <taxon>Bacteria</taxon>
        <taxon>Bacillati</taxon>
        <taxon>Bacillota</taxon>
        <taxon>Clostridia</taxon>
        <taxon>Lachnospirales</taxon>
        <taxon>Lachnospiraceae</taxon>
        <taxon>Anaerocolumna</taxon>
    </lineage>
</organism>
<dbReference type="Proteomes" id="UP000198806">
    <property type="component" value="Unassembled WGS sequence"/>
</dbReference>
<evidence type="ECO:0000256" key="5">
    <source>
        <dbReference type="HAMAP-Rule" id="MF_00602"/>
    </source>
</evidence>
<feature type="domain" description="Phosphagen kinase C-terminal" evidence="8">
    <location>
        <begin position="14"/>
        <end position="245"/>
    </location>
</feature>
<feature type="binding site" evidence="5 6">
    <location>
        <begin position="17"/>
        <end position="21"/>
    </location>
    <ligand>
        <name>ATP</name>
        <dbReference type="ChEBI" id="CHEBI:30616"/>
    </ligand>
</feature>
<reference evidence="9 10" key="1">
    <citation type="submission" date="2016-10" db="EMBL/GenBank/DDBJ databases">
        <authorList>
            <person name="de Groot N.N."/>
        </authorList>
    </citation>
    <scope>NUCLEOTIDE SEQUENCE [LARGE SCALE GENOMIC DNA]</scope>
    <source>
        <strain evidence="9 10">DSM 1283</strain>
    </source>
</reference>
<keyword evidence="10" id="KW-1185">Reference proteome</keyword>
<dbReference type="STRING" id="1527.SAMN04489757_102156"/>
<evidence type="ECO:0000256" key="2">
    <source>
        <dbReference type="ARBA" id="ARBA00022741"/>
    </source>
</evidence>
<comment type="function">
    <text evidence="5">Catalyzes the specific phosphorylation of arginine residues in proteins.</text>
</comment>
<dbReference type="OrthoDB" id="9791353at2"/>
<dbReference type="GO" id="GO:0005524">
    <property type="term" value="F:ATP binding"/>
    <property type="evidence" value="ECO:0007669"/>
    <property type="project" value="UniProtKB-UniRule"/>
</dbReference>
<dbReference type="NCBIfam" id="NF002194">
    <property type="entry name" value="PRK01059.1-4"/>
    <property type="match status" value="1"/>
</dbReference>
<name>A0A1I5C5V3_9FIRM</name>
<dbReference type="AlphaFoldDB" id="A0A1I5C5V3"/>
<evidence type="ECO:0000256" key="1">
    <source>
        <dbReference type="ARBA" id="ARBA00022679"/>
    </source>
</evidence>
<evidence type="ECO:0000259" key="8">
    <source>
        <dbReference type="PROSITE" id="PS51510"/>
    </source>
</evidence>
<dbReference type="HAMAP" id="MF_00602">
    <property type="entry name" value="Prot_Arg_kinase"/>
    <property type="match status" value="1"/>
</dbReference>
<keyword evidence="2 5" id="KW-0547">Nucleotide-binding</keyword>
<dbReference type="CDD" id="cd07930">
    <property type="entry name" value="bacterial_phosphagen_kinase"/>
    <property type="match status" value="1"/>
</dbReference>
<sequence length="344" mass="39255">MLKWYKEAAKNSDVVISSRIRLARNLKKYPFSIKLNDQQANQLVQEVKEAGKVFDTQTDKRYNSCNVNVLSEIDKTAMVERHVISPLLVEKEQSTGLILSEDEKISIMINEEDHLRIQSVTGGMNIGEAYKTANLIDDITNELFDYAFSEKYGYLTSCPTNVGTGMRASYMVFLPALTLAGRITKLAEELGKYGVALRGTYGESSKSFGSIYQISNQKTLGSTETEIIEKLNGIVEQVMRQERRQREYLLINSFDEMEDKVYRSYGILKYAKQVSSDDAMTLLAQLKLGIDMELIHVGQNYNIHELMMEIQPGNLQYQLDKAISCTQRDKFRADYIRKRLPDIV</sequence>
<feature type="binding site" evidence="5 6">
    <location>
        <position position="116"/>
    </location>
    <ligand>
        <name>ATP</name>
        <dbReference type="ChEBI" id="CHEBI:30616"/>
    </ligand>
</feature>
<evidence type="ECO:0000256" key="6">
    <source>
        <dbReference type="PROSITE-ProRule" id="PRU00843"/>
    </source>
</evidence>
<evidence type="ECO:0000256" key="4">
    <source>
        <dbReference type="ARBA" id="ARBA00022840"/>
    </source>
</evidence>
<dbReference type="EC" id="2.7.14.1" evidence="5"/>
<dbReference type="PROSITE" id="PS00112">
    <property type="entry name" value="PHOSPHAGEN_KINASE"/>
    <property type="match status" value="1"/>
</dbReference>
<keyword evidence="1 5" id="KW-0808">Transferase</keyword>
<dbReference type="InterPro" id="IPR014746">
    <property type="entry name" value="Gln_synth/guanido_kin_cat_dom"/>
</dbReference>
<comment type="caution">
    <text evidence="5">Lacks conserved residue(s) required for the propagation of feature annotation.</text>
</comment>
<dbReference type="GO" id="GO:0005615">
    <property type="term" value="C:extracellular space"/>
    <property type="evidence" value="ECO:0007669"/>
    <property type="project" value="TreeGrafter"/>
</dbReference>
<dbReference type="Pfam" id="PF00217">
    <property type="entry name" value="ATP-gua_Ptrans"/>
    <property type="match status" value="1"/>
</dbReference>
<feature type="binding site" evidence="5 6">
    <location>
        <position position="82"/>
    </location>
    <ligand>
        <name>ATP</name>
        <dbReference type="ChEBI" id="CHEBI:30616"/>
    </ligand>
</feature>
<comment type="similarity">
    <text evidence="5 6 7">Belongs to the ATP:guanido phosphotransferase family.</text>
</comment>
<dbReference type="PANTHER" id="PTHR11547:SF38">
    <property type="entry name" value="ARGININE KINASE 1-RELATED"/>
    <property type="match status" value="1"/>
</dbReference>
<keyword evidence="4 5" id="KW-0067">ATP-binding</keyword>
<evidence type="ECO:0000256" key="7">
    <source>
        <dbReference type="RuleBase" id="RU000505"/>
    </source>
</evidence>
<comment type="catalytic activity">
    <reaction evidence="5">
        <text>L-arginyl-[protein] + ATP = N(omega)-phospho-L-arginyl-[protein] + ADP + H(+)</text>
        <dbReference type="Rhea" id="RHEA:43384"/>
        <dbReference type="Rhea" id="RHEA-COMP:10532"/>
        <dbReference type="Rhea" id="RHEA-COMP:10533"/>
        <dbReference type="ChEBI" id="CHEBI:15378"/>
        <dbReference type="ChEBI" id="CHEBI:29965"/>
        <dbReference type="ChEBI" id="CHEBI:30616"/>
        <dbReference type="ChEBI" id="CHEBI:83226"/>
        <dbReference type="ChEBI" id="CHEBI:456216"/>
        <dbReference type="EC" id="2.7.14.1"/>
    </reaction>
</comment>
<proteinExistence type="inferred from homology"/>
<dbReference type="GO" id="GO:0004111">
    <property type="term" value="F:creatine kinase activity"/>
    <property type="evidence" value="ECO:0007669"/>
    <property type="project" value="InterPro"/>
</dbReference>
<evidence type="ECO:0000256" key="3">
    <source>
        <dbReference type="ARBA" id="ARBA00022777"/>
    </source>
</evidence>
<dbReference type="InterPro" id="IPR023660">
    <property type="entry name" value="Arg_Kinase"/>
</dbReference>
<dbReference type="InterPro" id="IPR022414">
    <property type="entry name" value="ATP-guanido_PTrfase_cat"/>
</dbReference>
<accession>A0A1I5C5V3</accession>
<evidence type="ECO:0000313" key="10">
    <source>
        <dbReference type="Proteomes" id="UP000198806"/>
    </source>
</evidence>
<keyword evidence="3 5" id="KW-0418">Kinase</keyword>
<dbReference type="PROSITE" id="PS51510">
    <property type="entry name" value="PHOSPHAGEN_KINASE_C"/>
    <property type="match status" value="1"/>
</dbReference>
<dbReference type="GO" id="GO:1990424">
    <property type="term" value="F:protein arginine kinase activity"/>
    <property type="evidence" value="ECO:0007669"/>
    <property type="project" value="UniProtKB-EC"/>
</dbReference>
<dbReference type="InterPro" id="IPR000749">
    <property type="entry name" value="ATP-guanido_PTrfase"/>
</dbReference>
<keyword evidence="5" id="KW-0021">Allosteric enzyme</keyword>
<dbReference type="EMBL" id="FOWD01000002">
    <property type="protein sequence ID" value="SFN82383.1"/>
    <property type="molecule type" value="Genomic_DNA"/>
</dbReference>
<feature type="binding site" evidence="5 6">
    <location>
        <begin position="198"/>
        <end position="203"/>
    </location>
    <ligand>
        <name>ATP</name>
        <dbReference type="ChEBI" id="CHEBI:30616"/>
    </ligand>
</feature>
<dbReference type="PANTHER" id="PTHR11547">
    <property type="entry name" value="ARGININE OR CREATINE KINASE"/>
    <property type="match status" value="1"/>
</dbReference>
<gene>
    <name evidence="5" type="primary">mcsB</name>
    <name evidence="9" type="ORF">SAMN04489757_102156</name>
</gene>
<dbReference type="Gene3D" id="3.30.590.10">
    <property type="entry name" value="Glutamine synthetase/guanido kinase, catalytic domain"/>
    <property type="match status" value="1"/>
</dbReference>
<dbReference type="InterPro" id="IPR022415">
    <property type="entry name" value="ATP-guanido_PTrfase_AS"/>
</dbReference>
<feature type="binding site" evidence="6">
    <location>
        <begin position="167"/>
        <end position="171"/>
    </location>
    <ligand>
        <name>ATP</name>
        <dbReference type="ChEBI" id="CHEBI:30616"/>
    </ligand>
</feature>
<comment type="activity regulation">
    <text evidence="5">Appears to be allosterically activated by the binding of pArg-containing polypeptides to the pArg-binding pocket localized in the C-terminal domain of McsB.</text>
</comment>
<dbReference type="RefSeq" id="WP_091684056.1">
    <property type="nucleotide sequence ID" value="NZ_BAABFM010000017.1"/>
</dbReference>
<dbReference type="GO" id="GO:0046314">
    <property type="term" value="P:phosphocreatine biosynthetic process"/>
    <property type="evidence" value="ECO:0007669"/>
    <property type="project" value="InterPro"/>
</dbReference>